<dbReference type="CDD" id="cd07308">
    <property type="entry name" value="lectin_leg-like"/>
    <property type="match status" value="1"/>
</dbReference>
<dbReference type="GO" id="GO:0006888">
    <property type="term" value="P:endoplasmic reticulum to Golgi vesicle-mediated transport"/>
    <property type="evidence" value="ECO:0007669"/>
    <property type="project" value="TreeGrafter"/>
</dbReference>
<dbReference type="GO" id="GO:0005793">
    <property type="term" value="C:endoplasmic reticulum-Golgi intermediate compartment"/>
    <property type="evidence" value="ECO:0007669"/>
    <property type="project" value="TreeGrafter"/>
</dbReference>
<name>A0A8H3B171_9AGAM</name>
<dbReference type="GO" id="GO:0005789">
    <property type="term" value="C:endoplasmic reticulum membrane"/>
    <property type="evidence" value="ECO:0007669"/>
    <property type="project" value="TreeGrafter"/>
</dbReference>
<dbReference type="GO" id="GO:0005537">
    <property type="term" value="F:D-mannose binding"/>
    <property type="evidence" value="ECO:0007669"/>
    <property type="project" value="TreeGrafter"/>
</dbReference>
<dbReference type="Proteomes" id="UP000663861">
    <property type="component" value="Unassembled WGS sequence"/>
</dbReference>
<reference evidence="9" key="1">
    <citation type="submission" date="2021-01" db="EMBL/GenBank/DDBJ databases">
        <authorList>
            <person name="Kaushik A."/>
        </authorList>
    </citation>
    <scope>NUCLEOTIDE SEQUENCE</scope>
    <source>
        <strain evidence="9">AG4-R118</strain>
        <strain evidence="10">AG4-RS23</strain>
    </source>
</reference>
<dbReference type="InterPro" id="IPR013320">
    <property type="entry name" value="ConA-like_dom_sf"/>
</dbReference>
<proteinExistence type="predicted"/>
<dbReference type="FunFam" id="2.60.120.200:FF:000095">
    <property type="entry name" value="Lectin family integral membrane protein"/>
    <property type="match status" value="1"/>
</dbReference>
<feature type="transmembrane region" description="Helical" evidence="7">
    <location>
        <begin position="667"/>
        <end position="691"/>
    </location>
</feature>
<feature type="compositionally biased region" description="Basic residues" evidence="6">
    <location>
        <begin position="235"/>
        <end position="248"/>
    </location>
</feature>
<evidence type="ECO:0000313" key="9">
    <source>
        <dbReference type="EMBL" id="CAE6445455.1"/>
    </source>
</evidence>
<keyword evidence="4 7" id="KW-1133">Transmembrane helix</keyword>
<evidence type="ECO:0000256" key="6">
    <source>
        <dbReference type="SAM" id="MobiDB-lite"/>
    </source>
</evidence>
<evidence type="ECO:0000256" key="2">
    <source>
        <dbReference type="ARBA" id="ARBA00022692"/>
    </source>
</evidence>
<evidence type="ECO:0000256" key="7">
    <source>
        <dbReference type="SAM" id="Phobius"/>
    </source>
</evidence>
<feature type="compositionally biased region" description="Basic and acidic residues" evidence="6">
    <location>
        <begin position="195"/>
        <end position="216"/>
    </location>
</feature>
<feature type="compositionally biased region" description="Basic residues" evidence="6">
    <location>
        <begin position="297"/>
        <end position="310"/>
    </location>
</feature>
<keyword evidence="2 7" id="KW-0812">Transmembrane</keyword>
<evidence type="ECO:0000256" key="1">
    <source>
        <dbReference type="ARBA" id="ARBA00004479"/>
    </source>
</evidence>
<feature type="region of interest" description="Disordered" evidence="6">
    <location>
        <begin position="1"/>
        <end position="106"/>
    </location>
</feature>
<feature type="domain" description="L-type lectin-like" evidence="8">
    <location>
        <begin position="424"/>
        <end position="647"/>
    </location>
</feature>
<dbReference type="Pfam" id="PF03388">
    <property type="entry name" value="Lectin_leg-like"/>
    <property type="match status" value="1"/>
</dbReference>
<dbReference type="EMBL" id="CAJMWY010001027">
    <property type="protein sequence ID" value="CAE6455982.1"/>
    <property type="molecule type" value="Genomic_DNA"/>
</dbReference>
<dbReference type="Gene3D" id="2.60.120.200">
    <property type="match status" value="1"/>
</dbReference>
<sequence>MAEKKRATNRLDTARLQGQTDTRALSRGGGMPPAIHNGIPAAKSQRPVARPQDRQSLPPGNLTQHIQQKSNGYRPPHARPPIASPHTSALASTTIPPASAGAISPFPNVRASTQSLGRLLLSVNRVNNNTPNRDESKVEDRVPSIRAPKIKTRVPLKHTSATVHMETIFLEQQNERLAKEKEQEEKNKAAKKRAERVEKPSIKKERKADEAKRTEGEQSIGGAAEHKPSEEIKQKPQKKRSSKQKAKPKVGQEAEVKEAASQKNEVSLPKDENACKLNEEEERKAQEQKELRLAERRARRAAARKARKAAARKEKEEAAAKEVDNPKGVVGEVAQATTLKLAEAEPKSKAKVIVIGKAPGHVQQLKLPTSSASFNLATRKSALPTKAKHDMWSGLNFAATLILLAAAGTNAQQKVRKNHTIDQTVPLRTHSIYAPYVDQDLQNRWFSFGGNAYVNTNKHVRLTRDKSSQAGWLWSRLPLTASSYEIIVEFKVSGGSSHLYGDGFAMWLTDTRAQPGPVFGSVDNFVGLGVFIDTYANSRHTYAFPRIMGMLGDGKTSYDLGNDGASNEIGACSANIRKTDIATKLKLTYFRDEYLNLQIQYKGWDEWTECFTIYDISLPNSPYLGFTAHTGDVADNHDIISVSTASAILADAPINRPTKQSTSSSGFWTFLSFLVKLAGVSLVGVAALMGYRAYARNAKRRGGGFGGLGGGMPHWDNKHF</sequence>
<dbReference type="AlphaFoldDB" id="A0A8H3B171"/>
<evidence type="ECO:0000256" key="5">
    <source>
        <dbReference type="ARBA" id="ARBA00023136"/>
    </source>
</evidence>
<comment type="caution">
    <text evidence="9">The sequence shown here is derived from an EMBL/GenBank/DDBJ whole genome shotgun (WGS) entry which is preliminary data.</text>
</comment>
<feature type="region of interest" description="Disordered" evidence="6">
    <location>
        <begin position="178"/>
        <end position="323"/>
    </location>
</feature>
<feature type="compositionally biased region" description="Basic and acidic residues" evidence="6">
    <location>
        <begin position="268"/>
        <end position="296"/>
    </location>
</feature>
<dbReference type="PANTHER" id="PTHR12223">
    <property type="entry name" value="VESICULAR MANNOSE-BINDING LECTIN"/>
    <property type="match status" value="1"/>
</dbReference>
<dbReference type="EMBL" id="CAJMWX010001029">
    <property type="protein sequence ID" value="CAE6445455.1"/>
    <property type="molecule type" value="Genomic_DNA"/>
</dbReference>
<keyword evidence="3" id="KW-0732">Signal</keyword>
<feature type="compositionally biased region" description="Polar residues" evidence="6">
    <location>
        <begin position="61"/>
        <end position="71"/>
    </location>
</feature>
<feature type="compositionally biased region" description="Basic and acidic residues" evidence="6">
    <location>
        <begin position="178"/>
        <end position="188"/>
    </location>
</feature>
<evidence type="ECO:0000256" key="3">
    <source>
        <dbReference type="ARBA" id="ARBA00022729"/>
    </source>
</evidence>
<dbReference type="PANTHER" id="PTHR12223:SF45">
    <property type="entry name" value="RE50040P"/>
    <property type="match status" value="1"/>
</dbReference>
<evidence type="ECO:0000313" key="10">
    <source>
        <dbReference type="EMBL" id="CAE6455982.1"/>
    </source>
</evidence>
<dbReference type="GO" id="GO:0030134">
    <property type="term" value="C:COPII-coated ER to Golgi transport vesicle"/>
    <property type="evidence" value="ECO:0007669"/>
    <property type="project" value="TreeGrafter"/>
</dbReference>
<dbReference type="GO" id="GO:0000139">
    <property type="term" value="C:Golgi membrane"/>
    <property type="evidence" value="ECO:0007669"/>
    <property type="project" value="TreeGrafter"/>
</dbReference>
<dbReference type="SUPFAM" id="SSF49899">
    <property type="entry name" value="Concanavalin A-like lectins/glucanases"/>
    <property type="match status" value="1"/>
</dbReference>
<comment type="subcellular location">
    <subcellularLocation>
        <location evidence="1">Membrane</location>
        <topology evidence="1">Single-pass type I membrane protein</topology>
    </subcellularLocation>
</comment>
<evidence type="ECO:0000256" key="4">
    <source>
        <dbReference type="ARBA" id="ARBA00022989"/>
    </source>
</evidence>
<evidence type="ECO:0000259" key="8">
    <source>
        <dbReference type="PROSITE" id="PS51328"/>
    </source>
</evidence>
<feature type="compositionally biased region" description="Basic and acidic residues" evidence="6">
    <location>
        <begin position="311"/>
        <end position="323"/>
    </location>
</feature>
<feature type="compositionally biased region" description="Basic and acidic residues" evidence="6">
    <location>
        <begin position="250"/>
        <end position="260"/>
    </location>
</feature>
<evidence type="ECO:0000313" key="11">
    <source>
        <dbReference type="Proteomes" id="UP000663888"/>
    </source>
</evidence>
<feature type="compositionally biased region" description="Polar residues" evidence="6">
    <location>
        <begin position="85"/>
        <end position="96"/>
    </location>
</feature>
<accession>A0A8H3B171</accession>
<keyword evidence="5 7" id="KW-0472">Membrane</keyword>
<dbReference type="PROSITE" id="PS51328">
    <property type="entry name" value="L_LECTIN_LIKE"/>
    <property type="match status" value="1"/>
</dbReference>
<dbReference type="Proteomes" id="UP000663888">
    <property type="component" value="Unassembled WGS sequence"/>
</dbReference>
<dbReference type="InterPro" id="IPR005052">
    <property type="entry name" value="Lectin_leg"/>
</dbReference>
<feature type="compositionally biased region" description="Basic and acidic residues" evidence="6">
    <location>
        <begin position="224"/>
        <end position="234"/>
    </location>
</feature>
<protein>
    <recommendedName>
        <fullName evidence="8">L-type lectin-like domain-containing protein</fullName>
    </recommendedName>
</protein>
<dbReference type="InterPro" id="IPR051136">
    <property type="entry name" value="Intracellular_Lectin-GPT"/>
</dbReference>
<organism evidence="9 11">
    <name type="scientific">Rhizoctonia solani</name>
    <dbReference type="NCBI Taxonomy" id="456999"/>
    <lineage>
        <taxon>Eukaryota</taxon>
        <taxon>Fungi</taxon>
        <taxon>Dikarya</taxon>
        <taxon>Basidiomycota</taxon>
        <taxon>Agaricomycotina</taxon>
        <taxon>Agaricomycetes</taxon>
        <taxon>Cantharellales</taxon>
        <taxon>Ceratobasidiaceae</taxon>
        <taxon>Rhizoctonia</taxon>
    </lineage>
</organism>
<gene>
    <name evidence="9" type="ORF">RDB_LOCUS57672</name>
    <name evidence="10" type="ORF">RDB_LOCUS61656</name>
</gene>